<dbReference type="EMBL" id="AWVP01000098">
    <property type="protein sequence ID" value="ERK56251.1"/>
    <property type="molecule type" value="Genomic_DNA"/>
</dbReference>
<protein>
    <recommendedName>
        <fullName evidence="4">O-antigen polymerase</fullName>
    </recommendedName>
</protein>
<feature type="transmembrane region" description="Helical" evidence="1">
    <location>
        <begin position="72"/>
        <end position="90"/>
    </location>
</feature>
<feature type="transmembrane region" description="Helical" evidence="1">
    <location>
        <begin position="143"/>
        <end position="164"/>
    </location>
</feature>
<sequence>MASTNTEQKTIPLMIVFIYSARNIDFKKIAQISLVISSFVLGFVIVSSYFNIIENFFVNKADRTREYLGFRYALNSATIFSNIVFLKIYIDKEKIKLKTLGILFLINYLIYIYTDSRLTSFISLCFIIFAIIIKYLPNIKLRLLYYIFPLMYLICSTISIYFTINYKMLSNWQYNLNSMLSGRLSLGQDSIQTYGYGLFWKKLYLVGNGLDVNGEINFTSYNYVDNLYVQILQRYGIIFVILFIIILTVVMFYITKLKDNYLLVIFALLAIHGIIDDLIIYPYYNTFWFILGYIYYNSSTKFINIRKKQRNLNY</sequence>
<dbReference type="PATRIC" id="fig|1321820.3.peg.1388"/>
<keyword evidence="1" id="KW-0472">Membrane</keyword>
<evidence type="ECO:0000313" key="3">
    <source>
        <dbReference type="Proteomes" id="UP000016637"/>
    </source>
</evidence>
<feature type="transmembrane region" description="Helical" evidence="1">
    <location>
        <begin position="32"/>
        <end position="52"/>
    </location>
</feature>
<feature type="transmembrane region" description="Helical" evidence="1">
    <location>
        <begin position="97"/>
        <end position="114"/>
    </location>
</feature>
<proteinExistence type="predicted"/>
<evidence type="ECO:0000256" key="1">
    <source>
        <dbReference type="SAM" id="Phobius"/>
    </source>
</evidence>
<feature type="transmembrane region" description="Helical" evidence="1">
    <location>
        <begin position="120"/>
        <end position="136"/>
    </location>
</feature>
<evidence type="ECO:0008006" key="4">
    <source>
        <dbReference type="Google" id="ProtNLM"/>
    </source>
</evidence>
<keyword evidence="1" id="KW-1133">Transmembrane helix</keyword>
<organism evidence="2 3">
    <name type="scientific">Gemella bergeri ATCC 700627</name>
    <dbReference type="NCBI Taxonomy" id="1321820"/>
    <lineage>
        <taxon>Bacteria</taxon>
        <taxon>Bacillati</taxon>
        <taxon>Bacillota</taxon>
        <taxon>Bacilli</taxon>
        <taxon>Bacillales</taxon>
        <taxon>Gemellaceae</taxon>
        <taxon>Gemella</taxon>
    </lineage>
</organism>
<accession>U2QIC4</accession>
<dbReference type="Proteomes" id="UP000016637">
    <property type="component" value="Unassembled WGS sequence"/>
</dbReference>
<dbReference type="eggNOG" id="ENOG5032U6R">
    <property type="taxonomic scope" value="Bacteria"/>
</dbReference>
<dbReference type="AlphaFoldDB" id="U2QIC4"/>
<feature type="transmembrane region" description="Helical" evidence="1">
    <location>
        <begin position="235"/>
        <end position="254"/>
    </location>
</feature>
<feature type="transmembrane region" description="Helical" evidence="1">
    <location>
        <begin position="261"/>
        <end position="281"/>
    </location>
</feature>
<gene>
    <name evidence="2" type="ORF">HMPREF1983_01438</name>
</gene>
<dbReference type="HOGENOM" id="CLU_032630_2_0_9"/>
<evidence type="ECO:0000313" key="2">
    <source>
        <dbReference type="EMBL" id="ERK56251.1"/>
    </source>
</evidence>
<keyword evidence="1" id="KW-0812">Transmembrane</keyword>
<reference evidence="2 3" key="1">
    <citation type="submission" date="2013-08" db="EMBL/GenBank/DDBJ databases">
        <authorList>
            <person name="Weinstock G."/>
            <person name="Sodergren E."/>
            <person name="Wylie T."/>
            <person name="Fulton L."/>
            <person name="Fulton R."/>
            <person name="Fronick C."/>
            <person name="O'Laughlin M."/>
            <person name="Godfrey J."/>
            <person name="Miner T."/>
            <person name="Herter B."/>
            <person name="Appelbaum E."/>
            <person name="Cordes M."/>
            <person name="Lek S."/>
            <person name="Wollam A."/>
            <person name="Pepin K.H."/>
            <person name="Palsikar V.B."/>
            <person name="Mitreva M."/>
            <person name="Wilson R.K."/>
        </authorList>
    </citation>
    <scope>NUCLEOTIDE SEQUENCE [LARGE SCALE GENOMIC DNA]</scope>
    <source>
        <strain evidence="2 3">ATCC 700627</strain>
    </source>
</reference>
<comment type="caution">
    <text evidence="2">The sequence shown here is derived from an EMBL/GenBank/DDBJ whole genome shotgun (WGS) entry which is preliminary data.</text>
</comment>
<keyword evidence="3" id="KW-1185">Reference proteome</keyword>
<name>U2QIC4_9BACL</name>